<dbReference type="Pfam" id="PF00048">
    <property type="entry name" value="IL8"/>
    <property type="match status" value="1"/>
</dbReference>
<dbReference type="SMART" id="SM00199">
    <property type="entry name" value="SCY"/>
    <property type="match status" value="1"/>
</dbReference>
<comment type="caution">
    <text evidence="4">The sequence shown here is derived from an EMBL/GenBank/DDBJ whole genome shotgun (WGS) entry which is preliminary data.</text>
</comment>
<dbReference type="AlphaFoldDB" id="A0AAW0NYM7"/>
<dbReference type="SUPFAM" id="SSF54117">
    <property type="entry name" value="Interleukin 8-like chemokines"/>
    <property type="match status" value="1"/>
</dbReference>
<organism evidence="4 5">
    <name type="scientific">Mugilogobius chulae</name>
    <name type="common">yellowstripe goby</name>
    <dbReference type="NCBI Taxonomy" id="88201"/>
    <lineage>
        <taxon>Eukaryota</taxon>
        <taxon>Metazoa</taxon>
        <taxon>Chordata</taxon>
        <taxon>Craniata</taxon>
        <taxon>Vertebrata</taxon>
        <taxon>Euteleostomi</taxon>
        <taxon>Actinopterygii</taxon>
        <taxon>Neopterygii</taxon>
        <taxon>Teleostei</taxon>
        <taxon>Neoteleostei</taxon>
        <taxon>Acanthomorphata</taxon>
        <taxon>Gobiaria</taxon>
        <taxon>Gobiiformes</taxon>
        <taxon>Gobioidei</taxon>
        <taxon>Gobiidae</taxon>
        <taxon>Gobionellinae</taxon>
        <taxon>Mugilogobius</taxon>
    </lineage>
</organism>
<evidence type="ECO:0000256" key="2">
    <source>
        <dbReference type="SAM" id="SignalP"/>
    </source>
</evidence>
<keyword evidence="5" id="KW-1185">Reference proteome</keyword>
<evidence type="ECO:0000256" key="1">
    <source>
        <dbReference type="ARBA" id="ARBA00022514"/>
    </source>
</evidence>
<proteinExistence type="predicted"/>
<feature type="chain" id="PRO_5043911944" description="Chemokine interleukin-8-like domain-containing protein" evidence="2">
    <location>
        <begin position="30"/>
        <end position="192"/>
    </location>
</feature>
<name>A0AAW0NYM7_9GOBI</name>
<dbReference type="Gene3D" id="2.40.50.40">
    <property type="match status" value="1"/>
</dbReference>
<dbReference type="InterPro" id="IPR001811">
    <property type="entry name" value="Chemokine_IL8-like_dom"/>
</dbReference>
<accession>A0AAW0NYM7</accession>
<dbReference type="GO" id="GO:0005615">
    <property type="term" value="C:extracellular space"/>
    <property type="evidence" value="ECO:0007669"/>
    <property type="project" value="UniProtKB-KW"/>
</dbReference>
<evidence type="ECO:0000313" key="4">
    <source>
        <dbReference type="EMBL" id="KAK7912733.1"/>
    </source>
</evidence>
<feature type="signal peptide" evidence="2">
    <location>
        <begin position="1"/>
        <end position="29"/>
    </location>
</feature>
<protein>
    <recommendedName>
        <fullName evidence="3">Chemokine interleukin-8-like domain-containing protein</fullName>
    </recommendedName>
</protein>
<dbReference type="GO" id="GO:0006955">
    <property type="term" value="P:immune response"/>
    <property type="evidence" value="ECO:0007669"/>
    <property type="project" value="InterPro"/>
</dbReference>
<gene>
    <name evidence="4" type="ORF">WMY93_012944</name>
</gene>
<keyword evidence="1" id="KW-0202">Cytokine</keyword>
<dbReference type="GO" id="GO:0008009">
    <property type="term" value="F:chemokine activity"/>
    <property type="evidence" value="ECO:0007669"/>
    <property type="project" value="InterPro"/>
</dbReference>
<dbReference type="EMBL" id="JBBPFD010000009">
    <property type="protein sequence ID" value="KAK7912733.1"/>
    <property type="molecule type" value="Genomic_DNA"/>
</dbReference>
<dbReference type="Proteomes" id="UP001460270">
    <property type="component" value="Unassembled WGS sequence"/>
</dbReference>
<reference evidence="5" key="1">
    <citation type="submission" date="2024-04" db="EMBL/GenBank/DDBJ databases">
        <title>Salinicola lusitanus LLJ914,a marine bacterium isolated from the Okinawa Trough.</title>
        <authorList>
            <person name="Li J."/>
        </authorList>
    </citation>
    <scope>NUCLEOTIDE SEQUENCE [LARGE SCALE GENOMIC DNA]</scope>
</reference>
<sequence>MTSAPVPGRVQCVLLCAAAAAVLLSCCCSDSLNEVKCDGVSVCVLLTVPCALLSLCGTGVAGQVAVDCCLQVKSKDVPKRAVVDYSVQVAGQGCAIDALILVTRQRRTLCLPLSQTRLEHFSRHVAELKEHCAKHAYKLYGPGFSLSLSLFLSLQPQRPPAQKSRGPPGNVPTLPISQHALALKETQLEFCL</sequence>
<keyword evidence="2" id="KW-0732">Signal</keyword>
<evidence type="ECO:0000313" key="5">
    <source>
        <dbReference type="Proteomes" id="UP001460270"/>
    </source>
</evidence>
<evidence type="ECO:0000259" key="3">
    <source>
        <dbReference type="SMART" id="SM00199"/>
    </source>
</evidence>
<feature type="domain" description="Chemokine interleukin-8-like" evidence="3">
    <location>
        <begin position="65"/>
        <end position="125"/>
    </location>
</feature>
<dbReference type="InterPro" id="IPR036048">
    <property type="entry name" value="Interleukin_8-like_sf"/>
</dbReference>